<dbReference type="EMBL" id="JAUSUD010000011">
    <property type="protein sequence ID" value="MDQ0231287.1"/>
    <property type="molecule type" value="Genomic_DNA"/>
</dbReference>
<evidence type="ECO:0000256" key="3">
    <source>
        <dbReference type="HAMAP-Rule" id="MF_01539"/>
    </source>
</evidence>
<keyword evidence="3" id="KW-0067">ATP-binding</keyword>
<dbReference type="Proteomes" id="UP001234495">
    <property type="component" value="Unassembled WGS sequence"/>
</dbReference>
<keyword evidence="3" id="KW-0820">tRNA-binding</keyword>
<comment type="caution">
    <text evidence="3">Lacks conserved residue(s) required for the propagation of feature annotation.</text>
</comment>
<name>A0ABT9ZG92_9BACI</name>
<dbReference type="RefSeq" id="WP_307341947.1">
    <property type="nucleotide sequence ID" value="NZ_JAUSUD010000011.1"/>
</dbReference>
<dbReference type="EC" id="6.3.4.-" evidence="3"/>
<keyword evidence="3" id="KW-0694">RNA-binding</keyword>
<dbReference type="Gene3D" id="3.40.50.620">
    <property type="entry name" value="HUPs"/>
    <property type="match status" value="1"/>
</dbReference>
<dbReference type="InterPro" id="IPR014729">
    <property type="entry name" value="Rossmann-like_a/b/a_fold"/>
</dbReference>
<feature type="binding site" evidence="3">
    <location>
        <begin position="7"/>
        <end position="20"/>
    </location>
    <ligand>
        <name>ATP</name>
        <dbReference type="ChEBI" id="CHEBI:30616"/>
    </ligand>
</feature>
<evidence type="ECO:0000256" key="1">
    <source>
        <dbReference type="ARBA" id="ARBA00022598"/>
    </source>
</evidence>
<comment type="similarity">
    <text evidence="3">Belongs to the TmcAL family.</text>
</comment>
<protein>
    <recommendedName>
        <fullName evidence="3">tRNA(Met) cytidine acetate ligase</fullName>
        <ecNumber evidence="3">6.3.4.-</ecNumber>
    </recommendedName>
</protein>
<keyword evidence="5" id="KW-1185">Reference proteome</keyword>
<comment type="catalytic activity">
    <reaction evidence="3">
        <text>cytidine(34) in elongator tRNA(Met) + acetate + ATP = N(4)-acetylcytidine(34) in elongator tRNA(Met) + AMP + diphosphate</text>
        <dbReference type="Rhea" id="RHEA:58144"/>
        <dbReference type="Rhea" id="RHEA-COMP:10693"/>
        <dbReference type="Rhea" id="RHEA-COMP:10694"/>
        <dbReference type="ChEBI" id="CHEBI:30089"/>
        <dbReference type="ChEBI" id="CHEBI:30616"/>
        <dbReference type="ChEBI" id="CHEBI:33019"/>
        <dbReference type="ChEBI" id="CHEBI:74900"/>
        <dbReference type="ChEBI" id="CHEBI:82748"/>
        <dbReference type="ChEBI" id="CHEBI:456215"/>
    </reaction>
</comment>
<dbReference type="HAMAP" id="MF_01539">
    <property type="entry name" value="TmcAL"/>
    <property type="match status" value="1"/>
</dbReference>
<dbReference type="NCBIfam" id="NF010191">
    <property type="entry name" value="PRK13670.1"/>
    <property type="match status" value="1"/>
</dbReference>
<reference evidence="4 5" key="1">
    <citation type="submission" date="2023-07" db="EMBL/GenBank/DDBJ databases">
        <title>Genomic Encyclopedia of Type Strains, Phase IV (KMG-IV): sequencing the most valuable type-strain genomes for metagenomic binning, comparative biology and taxonomic classification.</title>
        <authorList>
            <person name="Goeker M."/>
        </authorList>
    </citation>
    <scope>NUCLEOTIDE SEQUENCE [LARGE SCALE GENOMIC DNA]</scope>
    <source>
        <strain evidence="4 5">DSM 29005</strain>
    </source>
</reference>
<evidence type="ECO:0000256" key="2">
    <source>
        <dbReference type="ARBA" id="ARBA00022694"/>
    </source>
</evidence>
<keyword evidence="1 3" id="KW-0436">Ligase</keyword>
<feature type="binding site" evidence="3">
    <location>
        <position position="162"/>
    </location>
    <ligand>
        <name>ATP</name>
        <dbReference type="ChEBI" id="CHEBI:30616"/>
    </ligand>
</feature>
<comment type="function">
    <text evidence="3">Catalyzes the formation of N(4)-acetylcytidine (ac(4)C) at the wobble position of elongator tRNA(Met), using acetate and ATP as substrates. First activates an acetate ion to form acetyladenylate (Ac-AMP) and then transfers the acetyl group to tRNA to form ac(4)C34.</text>
</comment>
<feature type="binding site" evidence="3">
    <location>
        <position position="187"/>
    </location>
    <ligand>
        <name>ATP</name>
        <dbReference type="ChEBI" id="CHEBI:30616"/>
    </ligand>
</feature>
<feature type="binding site" evidence="3">
    <location>
        <position position="101"/>
    </location>
    <ligand>
        <name>ATP</name>
        <dbReference type="ChEBI" id="CHEBI:30616"/>
    </ligand>
</feature>
<dbReference type="Pfam" id="PF05636">
    <property type="entry name" value="HIGH_NTase1"/>
    <property type="match status" value="1"/>
</dbReference>
<keyword evidence="3" id="KW-0547">Nucleotide-binding</keyword>
<dbReference type="SUPFAM" id="SSF52374">
    <property type="entry name" value="Nucleotidylyl transferase"/>
    <property type="match status" value="1"/>
</dbReference>
<proteinExistence type="inferred from homology"/>
<keyword evidence="2 3" id="KW-0819">tRNA processing</keyword>
<comment type="caution">
    <text evidence="4">The sequence shown here is derived from an EMBL/GenBank/DDBJ whole genome shotgun (WGS) entry which is preliminary data.</text>
</comment>
<evidence type="ECO:0000313" key="5">
    <source>
        <dbReference type="Proteomes" id="UP001234495"/>
    </source>
</evidence>
<evidence type="ECO:0000313" key="4">
    <source>
        <dbReference type="EMBL" id="MDQ0231287.1"/>
    </source>
</evidence>
<dbReference type="InterPro" id="IPR008513">
    <property type="entry name" value="tRNA(Met)_cyd_acetate_ligase"/>
</dbReference>
<dbReference type="PANTHER" id="PTHR37825:SF1">
    <property type="entry name" value="TRNA(MET) CYTIDINE ACETATE LIGASE"/>
    <property type="match status" value="1"/>
</dbReference>
<gene>
    <name evidence="3" type="primary">tmcAL</name>
    <name evidence="4" type="ORF">J2S19_002570</name>
</gene>
<organism evidence="4 5">
    <name type="scientific">Metabacillus malikii</name>
    <dbReference type="NCBI Taxonomy" id="1504265"/>
    <lineage>
        <taxon>Bacteria</taxon>
        <taxon>Bacillati</taxon>
        <taxon>Bacillota</taxon>
        <taxon>Bacilli</taxon>
        <taxon>Bacillales</taxon>
        <taxon>Bacillaceae</taxon>
        <taxon>Metabacillus</taxon>
    </lineage>
</organism>
<keyword evidence="3" id="KW-0963">Cytoplasm</keyword>
<accession>A0ABT9ZG92</accession>
<comment type="subcellular location">
    <subcellularLocation>
        <location evidence="3">Cytoplasm</location>
    </subcellularLocation>
</comment>
<sequence length="402" mass="46306">MKAVGVVVEYNPFHNGHLYHLRESKKLSNADVTIAVMSGYFLQRGEPAFVSKWARTKMALDSGIDLVVELPYAFATQKAETFANGAVSILEALGCNYLCFGSEDGTIDSFINAANLVLKENERYDELIKQYIQTGVNYPTAITRAFQNLIKNDKVVDLSQPNNILGYHYVKAMLIQKTKMKPLTIVRTAAGYHEENFVSPSIASATSIRKAILTNSHDISRYVPVETKRVLDEYFHANQLYHHWEHYFDYLKYALMTMSGDELRTVYEMEEGLEHRLSKFIRTSHSFQEFMENVKTKRYTWTRLQRLCLHILTRTTKQNMENMTPLEKSPYIRLLGMSLKGQEYLRTIKKQLDIPLISKVSDGLHPILDLDLKAATIFHMIFSEPLRSELLKREYNTPPIRG</sequence>
<dbReference type="PANTHER" id="PTHR37825">
    <property type="entry name" value="TRNA(MET) CYTIDINE ACETATE LIGASE"/>
    <property type="match status" value="1"/>
</dbReference>